<evidence type="ECO:0000256" key="8">
    <source>
        <dbReference type="ARBA" id="ARBA00023136"/>
    </source>
</evidence>
<protein>
    <recommendedName>
        <fullName evidence="10">Tol-Pal system protein TolR</fullName>
    </recommendedName>
</protein>
<comment type="function">
    <text evidence="10">Part of the Tol-Pal system, which plays a role in outer membrane invagination during cell division and is important for maintaining outer membrane integrity.</text>
</comment>
<feature type="transmembrane region" description="Helical" evidence="10">
    <location>
        <begin position="16"/>
        <end position="37"/>
    </location>
</feature>
<dbReference type="PANTHER" id="PTHR30558">
    <property type="entry name" value="EXBD MEMBRANE COMPONENT OF PMF-DRIVEN MACROMOLECULE IMPORT SYSTEM"/>
    <property type="match status" value="1"/>
</dbReference>
<comment type="similarity">
    <text evidence="2 10">Belongs to the ExbD/TolR family.</text>
</comment>
<evidence type="ECO:0000313" key="12">
    <source>
        <dbReference type="Proteomes" id="UP000031623"/>
    </source>
</evidence>
<organism evidence="11 12">
    <name type="scientific">Thioploca ingrica</name>
    <dbReference type="NCBI Taxonomy" id="40754"/>
    <lineage>
        <taxon>Bacteria</taxon>
        <taxon>Pseudomonadati</taxon>
        <taxon>Pseudomonadota</taxon>
        <taxon>Gammaproteobacteria</taxon>
        <taxon>Thiotrichales</taxon>
        <taxon>Thiotrichaceae</taxon>
        <taxon>Thioploca</taxon>
    </lineage>
</organism>
<evidence type="ECO:0000256" key="2">
    <source>
        <dbReference type="ARBA" id="ARBA00005811"/>
    </source>
</evidence>
<evidence type="ECO:0000256" key="3">
    <source>
        <dbReference type="ARBA" id="ARBA00022475"/>
    </source>
</evidence>
<dbReference type="KEGG" id="tig:THII_1528"/>
<dbReference type="OrthoDB" id="9798629at2"/>
<dbReference type="STRING" id="40754.THII_1528"/>
<evidence type="ECO:0000256" key="10">
    <source>
        <dbReference type="HAMAP-Rule" id="MF_02203"/>
    </source>
</evidence>
<dbReference type="Pfam" id="PF02472">
    <property type="entry name" value="ExbD"/>
    <property type="match status" value="1"/>
</dbReference>
<evidence type="ECO:0000256" key="6">
    <source>
        <dbReference type="ARBA" id="ARBA00022692"/>
    </source>
</evidence>
<keyword evidence="9 10" id="KW-0131">Cell cycle</keyword>
<dbReference type="GO" id="GO:0051301">
    <property type="term" value="P:cell division"/>
    <property type="evidence" value="ECO:0007669"/>
    <property type="project" value="UniProtKB-UniRule"/>
</dbReference>
<dbReference type="Proteomes" id="UP000031623">
    <property type="component" value="Chromosome"/>
</dbReference>
<dbReference type="GO" id="GO:0022857">
    <property type="term" value="F:transmembrane transporter activity"/>
    <property type="evidence" value="ECO:0007669"/>
    <property type="project" value="InterPro"/>
</dbReference>
<accession>A0A090AL89</accession>
<name>A0A090AL89_9GAMM</name>
<keyword evidence="4 10" id="KW-0997">Cell inner membrane</keyword>
<keyword evidence="6 10" id="KW-0812">Transmembrane</keyword>
<keyword evidence="3 10" id="KW-1003">Cell membrane</keyword>
<comment type="subcellular location">
    <subcellularLocation>
        <location evidence="10">Cell inner membrane</location>
        <topology evidence="10">Single-pass membrane protein</topology>
    </subcellularLocation>
    <subcellularLocation>
        <location evidence="1">Cell membrane</location>
        <topology evidence="1">Single-pass membrane protein</topology>
    </subcellularLocation>
</comment>
<proteinExistence type="inferred from homology"/>
<dbReference type="InterPro" id="IPR014168">
    <property type="entry name" value="Tol-Pal_TolR"/>
</dbReference>
<evidence type="ECO:0000313" key="11">
    <source>
        <dbReference type="EMBL" id="BAP55825.1"/>
    </source>
</evidence>
<keyword evidence="7 10" id="KW-1133">Transmembrane helix</keyword>
<keyword evidence="5 10" id="KW-0132">Cell division</keyword>
<evidence type="ECO:0000256" key="4">
    <source>
        <dbReference type="ARBA" id="ARBA00022519"/>
    </source>
</evidence>
<sequence length="139" mass="15593">MAYTRARRHRMNEMNVVPYIDVMLVLLIIFMITSPLLTRSVEVELPTVKKAETVVPEQNRFVIVTVDAQGQLFLDEDKEPISTEALLTRVTAVMRLNPNSQVLVAGDSQLAYGKVVKVMSLLRETGVEKVGLLTKPLNQ</sequence>
<keyword evidence="8 10" id="KW-0472">Membrane</keyword>
<dbReference type="EMBL" id="AP014633">
    <property type="protein sequence ID" value="BAP55825.1"/>
    <property type="molecule type" value="Genomic_DNA"/>
</dbReference>
<dbReference type="InterPro" id="IPR003400">
    <property type="entry name" value="ExbD"/>
</dbReference>
<dbReference type="NCBIfam" id="TIGR02801">
    <property type="entry name" value="tolR"/>
    <property type="match status" value="1"/>
</dbReference>
<evidence type="ECO:0000256" key="5">
    <source>
        <dbReference type="ARBA" id="ARBA00022618"/>
    </source>
</evidence>
<evidence type="ECO:0000256" key="7">
    <source>
        <dbReference type="ARBA" id="ARBA00022989"/>
    </source>
</evidence>
<dbReference type="AlphaFoldDB" id="A0A090AL89"/>
<dbReference type="PANTHER" id="PTHR30558:SF7">
    <property type="entry name" value="TOL-PAL SYSTEM PROTEIN TOLR"/>
    <property type="match status" value="1"/>
</dbReference>
<comment type="subunit">
    <text evidence="10">The Tol-Pal system is composed of five core proteins: the inner membrane proteins TolA, TolQ and TolR, the periplasmic protein TolB and the outer membrane protein Pal. They form a network linking the inner and outer membranes and the peptidoglycan layer.</text>
</comment>
<dbReference type="GO" id="GO:0015031">
    <property type="term" value="P:protein transport"/>
    <property type="evidence" value="ECO:0007669"/>
    <property type="project" value="InterPro"/>
</dbReference>
<dbReference type="Gene3D" id="3.30.420.270">
    <property type="match status" value="1"/>
</dbReference>
<gene>
    <name evidence="10" type="primary">tolR</name>
    <name evidence="11" type="ORF">THII_1528</name>
</gene>
<dbReference type="GO" id="GO:0005886">
    <property type="term" value="C:plasma membrane"/>
    <property type="evidence" value="ECO:0007669"/>
    <property type="project" value="UniProtKB-SubCell"/>
</dbReference>
<dbReference type="HAMAP" id="MF_02203">
    <property type="entry name" value="TolR"/>
    <property type="match status" value="1"/>
</dbReference>
<dbReference type="HOGENOM" id="CLU_085305_1_3_6"/>
<evidence type="ECO:0000256" key="9">
    <source>
        <dbReference type="ARBA" id="ARBA00023306"/>
    </source>
</evidence>
<keyword evidence="12" id="KW-1185">Reference proteome</keyword>
<reference evidence="11 12" key="1">
    <citation type="journal article" date="2014" name="ISME J.">
        <title>Ecophysiology of Thioploca ingrica as revealed by the complete genome sequence supplemented with proteomic evidence.</title>
        <authorList>
            <person name="Kojima H."/>
            <person name="Ogura Y."/>
            <person name="Yamamoto N."/>
            <person name="Togashi T."/>
            <person name="Mori H."/>
            <person name="Watanabe T."/>
            <person name="Nemoto F."/>
            <person name="Kurokawa K."/>
            <person name="Hayashi T."/>
            <person name="Fukui M."/>
        </authorList>
    </citation>
    <scope>NUCLEOTIDE SEQUENCE [LARGE SCALE GENOMIC DNA]</scope>
</reference>
<evidence type="ECO:0000256" key="1">
    <source>
        <dbReference type="ARBA" id="ARBA00004162"/>
    </source>
</evidence>